<protein>
    <submittedName>
        <fullName evidence="1">Uncharacterized protein</fullName>
    </submittedName>
</protein>
<name>A0ABX4PVU7_9PSED</name>
<evidence type="ECO:0000313" key="1">
    <source>
        <dbReference type="EMBL" id="PKA67414.1"/>
    </source>
</evidence>
<sequence>MIIQIQSSASWNDTLKARKEHLTDLLKIVDIKTGKITPVQTLTVTLIKEEISYIESKLKGRP</sequence>
<keyword evidence="2" id="KW-1185">Reference proteome</keyword>
<dbReference type="Proteomes" id="UP000232455">
    <property type="component" value="Unassembled WGS sequence"/>
</dbReference>
<accession>A0ABX4PVU7</accession>
<organism evidence="1 2">
    <name type="scientific">Pseudomonas baetica</name>
    <dbReference type="NCBI Taxonomy" id="674054"/>
    <lineage>
        <taxon>Bacteria</taxon>
        <taxon>Pseudomonadati</taxon>
        <taxon>Pseudomonadota</taxon>
        <taxon>Gammaproteobacteria</taxon>
        <taxon>Pseudomonadales</taxon>
        <taxon>Pseudomonadaceae</taxon>
        <taxon>Pseudomonas</taxon>
    </lineage>
</organism>
<reference evidence="1 2" key="1">
    <citation type="submission" date="2017-11" db="EMBL/GenBank/DDBJ databases">
        <title>Genome sequencing of a diverse group of Pseudomonas species.</title>
        <authorList>
            <person name="Loper J."/>
        </authorList>
    </citation>
    <scope>NUCLEOTIDE SEQUENCE [LARGE SCALE GENOMIC DNA]</scope>
    <source>
        <strain evidence="1 2">LMG 25716</strain>
    </source>
</reference>
<evidence type="ECO:0000313" key="2">
    <source>
        <dbReference type="Proteomes" id="UP000232455"/>
    </source>
</evidence>
<dbReference type="RefSeq" id="WP_100845155.1">
    <property type="nucleotide sequence ID" value="NZ_PHHE01000001.1"/>
</dbReference>
<proteinExistence type="predicted"/>
<gene>
    <name evidence="1" type="ORF">ATI02_0111</name>
</gene>
<dbReference type="EMBL" id="PHHE01000001">
    <property type="protein sequence ID" value="PKA67414.1"/>
    <property type="molecule type" value="Genomic_DNA"/>
</dbReference>
<comment type="caution">
    <text evidence="1">The sequence shown here is derived from an EMBL/GenBank/DDBJ whole genome shotgun (WGS) entry which is preliminary data.</text>
</comment>